<evidence type="ECO:0000313" key="3">
    <source>
        <dbReference type="EMBL" id="KAJ0406567.1"/>
    </source>
</evidence>
<dbReference type="SUPFAM" id="SSF52540">
    <property type="entry name" value="P-loop containing nucleoside triphosphate hydrolases"/>
    <property type="match status" value="1"/>
</dbReference>
<keyword evidence="1" id="KW-0812">Transmembrane</keyword>
<dbReference type="EMBL" id="JAKCXM010000031">
    <property type="protein sequence ID" value="KAJ0406567.1"/>
    <property type="molecule type" value="Genomic_DNA"/>
</dbReference>
<dbReference type="PANTHER" id="PTHR42698:SF2">
    <property type="entry name" value="GTPASE ERA-LIKE, CHLOROPLASTIC"/>
    <property type="match status" value="1"/>
</dbReference>
<dbReference type="Gene3D" id="3.40.50.300">
    <property type="entry name" value="P-loop containing nucleotide triphosphate hydrolases"/>
    <property type="match status" value="1"/>
</dbReference>
<dbReference type="PANTHER" id="PTHR42698">
    <property type="entry name" value="GTPASE ERA"/>
    <property type="match status" value="1"/>
</dbReference>
<dbReference type="InterPro" id="IPR027417">
    <property type="entry name" value="P-loop_NTPase"/>
</dbReference>
<keyword evidence="4" id="KW-1185">Reference proteome</keyword>
<organism evidence="3 4">
    <name type="scientific">Pythium insidiosum</name>
    <name type="common">Pythiosis disease agent</name>
    <dbReference type="NCBI Taxonomy" id="114742"/>
    <lineage>
        <taxon>Eukaryota</taxon>
        <taxon>Sar</taxon>
        <taxon>Stramenopiles</taxon>
        <taxon>Oomycota</taxon>
        <taxon>Peronosporomycetes</taxon>
        <taxon>Pythiales</taxon>
        <taxon>Pythiaceae</taxon>
        <taxon>Pythium</taxon>
    </lineage>
</organism>
<accession>A0AAD5QDE5</accession>
<feature type="domain" description="G" evidence="2">
    <location>
        <begin position="59"/>
        <end position="193"/>
    </location>
</feature>
<keyword evidence="1" id="KW-1133">Transmembrane helix</keyword>
<dbReference type="Pfam" id="PF01926">
    <property type="entry name" value="MMR_HSR1"/>
    <property type="match status" value="1"/>
</dbReference>
<dbReference type="GO" id="GO:0000028">
    <property type="term" value="P:ribosomal small subunit assembly"/>
    <property type="evidence" value="ECO:0007669"/>
    <property type="project" value="TreeGrafter"/>
</dbReference>
<evidence type="ECO:0000313" key="4">
    <source>
        <dbReference type="Proteomes" id="UP001209570"/>
    </source>
</evidence>
<dbReference type="GO" id="GO:0043024">
    <property type="term" value="F:ribosomal small subunit binding"/>
    <property type="evidence" value="ECO:0007669"/>
    <property type="project" value="TreeGrafter"/>
</dbReference>
<protein>
    <recommendedName>
        <fullName evidence="2">G domain-containing protein</fullName>
    </recommendedName>
</protein>
<evidence type="ECO:0000256" key="1">
    <source>
        <dbReference type="SAM" id="Phobius"/>
    </source>
</evidence>
<feature type="transmembrane region" description="Helical" evidence="1">
    <location>
        <begin position="328"/>
        <end position="349"/>
    </location>
</feature>
<name>A0AAD5QDE5_PYTIN</name>
<dbReference type="InterPro" id="IPR005662">
    <property type="entry name" value="GTPase_Era-like"/>
</dbReference>
<comment type="caution">
    <text evidence="3">The sequence shown here is derived from an EMBL/GenBank/DDBJ whole genome shotgun (WGS) entry which is preliminary data.</text>
</comment>
<keyword evidence="1" id="KW-0472">Membrane</keyword>
<feature type="transmembrane region" description="Helical" evidence="1">
    <location>
        <begin position="389"/>
        <end position="412"/>
    </location>
</feature>
<reference evidence="3" key="1">
    <citation type="submission" date="2021-12" db="EMBL/GenBank/DDBJ databases">
        <title>Prjna785345.</title>
        <authorList>
            <person name="Rujirawat T."/>
            <person name="Krajaejun T."/>
        </authorList>
    </citation>
    <scope>NUCLEOTIDE SEQUENCE</scope>
    <source>
        <strain evidence="3">Pi057C3</strain>
    </source>
</reference>
<dbReference type="GO" id="GO:0005525">
    <property type="term" value="F:GTP binding"/>
    <property type="evidence" value="ECO:0007669"/>
    <property type="project" value="InterPro"/>
</dbReference>
<evidence type="ECO:0000259" key="2">
    <source>
        <dbReference type="Pfam" id="PF01926"/>
    </source>
</evidence>
<dbReference type="GO" id="GO:0019843">
    <property type="term" value="F:rRNA binding"/>
    <property type="evidence" value="ECO:0007669"/>
    <property type="project" value="TreeGrafter"/>
</dbReference>
<proteinExistence type="predicted"/>
<dbReference type="AlphaFoldDB" id="A0AAD5QDE5"/>
<dbReference type="Proteomes" id="UP001209570">
    <property type="component" value="Unassembled WGS sequence"/>
</dbReference>
<sequence length="463" mass="51671">MGKKSDTMAPTAQALAGDSNAVAIMSEVHSLYTRADDGIAALARQVGLTVHPPRRKVNVLIIGNHSAGKSSFINWYIEDNVQRTGVAIETQGFTIVTSGSKKTLAPIKGESTVMLYPYLEPMKQRFGKPLLENLHTCVSTSTKRFFSMVDFIDSPGLVDGDISYPFDVNEAVLCLADSVDLVFVFMDPMGQALCSRTMNVVKLLNQRHFDKLKYYLTKADTVTNPKELMKLMVQITQNIKERINNQHGLEIPAFWLPTANTPVKPSSEMQDDVNQINEVCAVIEKAIHQKVQDNLSQVEKDCNAVLHETNAKLAQFELEIAAKKSREMVAVFFSVAAWTVAIITFLTFVGEFEQHLPAAVVEANVVMAGLEMIYHDGLRPLLITGDEKLGVVGFLKFFGISIALFLVLNGVAKFTHARAHKFATQPLSVIRQWRSHEQTIRAILHRRQELFLEYVRTYTAVEN</sequence>
<dbReference type="InterPro" id="IPR006073">
    <property type="entry name" value="GTP-bd"/>
</dbReference>
<gene>
    <name evidence="3" type="ORF">P43SY_004456</name>
</gene>